<sequence length="61" mass="7114">MKISFRYFFCEGRENTGMQVFLLIAKDSTVHSSKSVETNTPTHDQRGKKGNSRRVPKEYQF</sequence>
<comment type="caution">
    <text evidence="2">The sequence shown here is derived from an EMBL/GenBank/DDBJ whole genome shotgun (WGS) entry which is preliminary data.</text>
</comment>
<feature type="compositionally biased region" description="Polar residues" evidence="1">
    <location>
        <begin position="30"/>
        <end position="42"/>
    </location>
</feature>
<dbReference type="EMBL" id="BGPR01022242">
    <property type="protein sequence ID" value="GBN88368.1"/>
    <property type="molecule type" value="Genomic_DNA"/>
</dbReference>
<reference evidence="2 3" key="1">
    <citation type="journal article" date="2019" name="Sci. Rep.">
        <title>Orb-weaving spider Araneus ventricosus genome elucidates the spidroin gene catalogue.</title>
        <authorList>
            <person name="Kono N."/>
            <person name="Nakamura H."/>
            <person name="Ohtoshi R."/>
            <person name="Moran D.A.P."/>
            <person name="Shinohara A."/>
            <person name="Yoshida Y."/>
            <person name="Fujiwara M."/>
            <person name="Mori M."/>
            <person name="Tomita M."/>
            <person name="Arakawa K."/>
        </authorList>
    </citation>
    <scope>NUCLEOTIDE SEQUENCE [LARGE SCALE GENOMIC DNA]</scope>
</reference>
<evidence type="ECO:0000313" key="3">
    <source>
        <dbReference type="Proteomes" id="UP000499080"/>
    </source>
</evidence>
<proteinExistence type="predicted"/>
<keyword evidence="3" id="KW-1185">Reference proteome</keyword>
<dbReference type="Proteomes" id="UP000499080">
    <property type="component" value="Unassembled WGS sequence"/>
</dbReference>
<evidence type="ECO:0000313" key="2">
    <source>
        <dbReference type="EMBL" id="GBN88368.1"/>
    </source>
</evidence>
<feature type="non-terminal residue" evidence="2">
    <location>
        <position position="61"/>
    </location>
</feature>
<name>A0A4Y2SJC8_ARAVE</name>
<feature type="region of interest" description="Disordered" evidence="1">
    <location>
        <begin position="30"/>
        <end position="61"/>
    </location>
</feature>
<organism evidence="2 3">
    <name type="scientific">Araneus ventricosus</name>
    <name type="common">Orbweaver spider</name>
    <name type="synonym">Epeira ventricosa</name>
    <dbReference type="NCBI Taxonomy" id="182803"/>
    <lineage>
        <taxon>Eukaryota</taxon>
        <taxon>Metazoa</taxon>
        <taxon>Ecdysozoa</taxon>
        <taxon>Arthropoda</taxon>
        <taxon>Chelicerata</taxon>
        <taxon>Arachnida</taxon>
        <taxon>Araneae</taxon>
        <taxon>Araneomorphae</taxon>
        <taxon>Entelegynae</taxon>
        <taxon>Araneoidea</taxon>
        <taxon>Araneidae</taxon>
        <taxon>Araneus</taxon>
    </lineage>
</organism>
<protein>
    <submittedName>
        <fullName evidence="2">Uncharacterized protein</fullName>
    </submittedName>
</protein>
<evidence type="ECO:0000256" key="1">
    <source>
        <dbReference type="SAM" id="MobiDB-lite"/>
    </source>
</evidence>
<dbReference type="AlphaFoldDB" id="A0A4Y2SJC8"/>
<accession>A0A4Y2SJC8</accession>
<gene>
    <name evidence="2" type="ORF">AVEN_242097_1</name>
</gene>